<dbReference type="PROSITE" id="PS51736">
    <property type="entry name" value="RECOMBINASES_3"/>
    <property type="match status" value="1"/>
</dbReference>
<evidence type="ECO:0000259" key="2">
    <source>
        <dbReference type="PROSITE" id="PS51737"/>
    </source>
</evidence>
<feature type="domain" description="Resolvase/invertase-type recombinase catalytic" evidence="1">
    <location>
        <begin position="8"/>
        <end position="159"/>
    </location>
</feature>
<keyword evidence="4" id="KW-1185">Reference proteome</keyword>
<dbReference type="PANTHER" id="PTHR30461">
    <property type="entry name" value="DNA-INVERTASE FROM LAMBDOID PROPHAGE"/>
    <property type="match status" value="1"/>
</dbReference>
<dbReference type="CDD" id="cd03770">
    <property type="entry name" value="SR_TndX_transposase"/>
    <property type="match status" value="1"/>
</dbReference>
<evidence type="ECO:0000313" key="3">
    <source>
        <dbReference type="EMBL" id="MEQ2686617.1"/>
    </source>
</evidence>
<dbReference type="Gene3D" id="3.40.50.1390">
    <property type="entry name" value="Resolvase, N-terminal catalytic domain"/>
    <property type="match status" value="1"/>
</dbReference>
<feature type="non-terminal residue" evidence="3">
    <location>
        <position position="263"/>
    </location>
</feature>
<dbReference type="InterPro" id="IPR036162">
    <property type="entry name" value="Resolvase-like_N_sf"/>
</dbReference>
<comment type="caution">
    <text evidence="3">The sequence shown here is derived from an EMBL/GenBank/DDBJ whole genome shotgun (WGS) entry which is preliminary data.</text>
</comment>
<dbReference type="Pfam" id="PF07508">
    <property type="entry name" value="Recombinase"/>
    <property type="match status" value="1"/>
</dbReference>
<dbReference type="InterPro" id="IPR011109">
    <property type="entry name" value="DNA_bind_recombinase_dom"/>
</dbReference>
<feature type="domain" description="Recombinase" evidence="2">
    <location>
        <begin position="167"/>
        <end position="263"/>
    </location>
</feature>
<dbReference type="Gene3D" id="3.90.1750.20">
    <property type="entry name" value="Putative Large Serine Recombinase, Chain B, Domain 2"/>
    <property type="match status" value="1"/>
</dbReference>
<proteinExistence type="predicted"/>
<dbReference type="SUPFAM" id="SSF53041">
    <property type="entry name" value="Resolvase-like"/>
    <property type="match status" value="1"/>
</dbReference>
<dbReference type="InterPro" id="IPR038109">
    <property type="entry name" value="DNA_bind_recomb_sf"/>
</dbReference>
<dbReference type="PROSITE" id="PS51737">
    <property type="entry name" value="RECOMBINASE_DNA_BIND"/>
    <property type="match status" value="1"/>
</dbReference>
<accession>A0ABV1IIF5</accession>
<evidence type="ECO:0000259" key="1">
    <source>
        <dbReference type="PROSITE" id="PS51736"/>
    </source>
</evidence>
<evidence type="ECO:0000313" key="4">
    <source>
        <dbReference type="Proteomes" id="UP001439984"/>
    </source>
</evidence>
<organism evidence="3 4">
    <name type="scientific">Faecalibacterium longum</name>
    <dbReference type="NCBI Taxonomy" id="1851428"/>
    <lineage>
        <taxon>Bacteria</taxon>
        <taxon>Bacillati</taxon>
        <taxon>Bacillota</taxon>
        <taxon>Clostridia</taxon>
        <taxon>Eubacteriales</taxon>
        <taxon>Oscillospiraceae</taxon>
        <taxon>Faecalibacterium</taxon>
    </lineage>
</organism>
<dbReference type="InterPro" id="IPR050639">
    <property type="entry name" value="SSR_resolvase"/>
</dbReference>
<dbReference type="PANTHER" id="PTHR30461:SF23">
    <property type="entry name" value="DNA RECOMBINASE-RELATED"/>
    <property type="match status" value="1"/>
</dbReference>
<name>A0ABV1IIF5_9FIRM</name>
<protein>
    <submittedName>
        <fullName evidence="3">Recombinase family protein</fullName>
    </submittedName>
</protein>
<gene>
    <name evidence="3" type="ORF">AAAU72_00240</name>
</gene>
<dbReference type="RefSeq" id="WP_349178725.1">
    <property type="nucleotide sequence ID" value="NZ_JBBNIB010000024.1"/>
</dbReference>
<reference evidence="3 4" key="1">
    <citation type="submission" date="2024-04" db="EMBL/GenBank/DDBJ databases">
        <title>Human intestinal bacterial collection.</title>
        <authorList>
            <person name="Pauvert C."/>
            <person name="Hitch T.C.A."/>
            <person name="Clavel T."/>
        </authorList>
    </citation>
    <scope>NUCLEOTIDE SEQUENCE [LARGE SCALE GENOMIC DNA]</scope>
    <source>
        <strain evidence="3 4">CLA-AA-H236</strain>
    </source>
</reference>
<sequence length="263" mass="29785">MSGATNKITALYCRLSQEDERLGESLSIENQKDILLDYAKKNHFSNPVFFVDDGYSGTNYDRPGFQSMLVEIEAGRVGIVITKDLSRLGRNSALTGLYTNFTFPQYGVRYIAINDNYDTIDPNSVNNDFAGIKNWFNEFYARDTSRKIRAVQKAKGERGVPLTVNVPYGYVKDPENPKHWLVDPEAAAIVKRIFSMCMEGRGPTQIANQLWADKVLTPTAYKLSHGRSTNAPAPEDPYRWDKRAVSLILERREYTGCTVNFKT</sequence>
<dbReference type="Proteomes" id="UP001439984">
    <property type="component" value="Unassembled WGS sequence"/>
</dbReference>
<dbReference type="Pfam" id="PF00239">
    <property type="entry name" value="Resolvase"/>
    <property type="match status" value="1"/>
</dbReference>
<dbReference type="InterPro" id="IPR006119">
    <property type="entry name" value="Resolv_N"/>
</dbReference>
<dbReference type="SMART" id="SM00857">
    <property type="entry name" value="Resolvase"/>
    <property type="match status" value="1"/>
</dbReference>
<dbReference type="EMBL" id="JBBNIB010000024">
    <property type="protein sequence ID" value="MEQ2686617.1"/>
    <property type="molecule type" value="Genomic_DNA"/>
</dbReference>